<proteinExistence type="predicted"/>
<evidence type="ECO:0000256" key="3">
    <source>
        <dbReference type="SAM" id="MobiDB-lite"/>
    </source>
</evidence>
<keyword evidence="1" id="KW-0547">Nucleotide-binding</keyword>
<dbReference type="SUPFAM" id="SSF52540">
    <property type="entry name" value="P-loop containing nucleoside triphosphate hydrolases"/>
    <property type="match status" value="1"/>
</dbReference>
<dbReference type="EMBL" id="BONI01000050">
    <property type="protein sequence ID" value="GIG08621.1"/>
    <property type="molecule type" value="Genomic_DNA"/>
</dbReference>
<dbReference type="PROSITE" id="PS51318">
    <property type="entry name" value="TAT"/>
    <property type="match status" value="1"/>
</dbReference>
<evidence type="ECO:0000256" key="1">
    <source>
        <dbReference type="ARBA" id="ARBA00022741"/>
    </source>
</evidence>
<comment type="caution">
    <text evidence="5">The sequence shown here is derived from an EMBL/GenBank/DDBJ whole genome shotgun (WGS) entry which is preliminary data.</text>
</comment>
<name>A0A8J3PB79_9ACTN</name>
<dbReference type="InterPro" id="IPR006311">
    <property type="entry name" value="TAT_signal"/>
</dbReference>
<dbReference type="AlphaFoldDB" id="A0A8J3PB79"/>
<feature type="domain" description="Orc1-like AAA ATPase" evidence="4">
    <location>
        <begin position="3"/>
        <end position="159"/>
    </location>
</feature>
<dbReference type="GO" id="GO:0005524">
    <property type="term" value="F:ATP binding"/>
    <property type="evidence" value="ECO:0007669"/>
    <property type="project" value="UniProtKB-KW"/>
</dbReference>
<sequence length="1019" mass="108444">MSTFVGRQDALSRLAAALAATGGSGWRRPALALVSGEAGIGKTALLARFTADATAAGARTAWGTCWNGEQAPAYWPWTQVLRCLDDHGPQAGPATVPAESLLDAGPAGGDGAGGRLRVFDAVARVLAAAVRQGPVVVVLDDLHWTDDASLELLRFLTGMTYPGALLLLAAYRPDELAGPAATTMTDVALPAERLPLRGLSPQEITELVQAVAGADAADRWAPVVHERSGGHPFFAAELSRLLSDGPASGTVPAAVREVIARRTSRLSADCARLIEAATVGTGTLLPDVLAEVTEQPPARIAELTEQATAAGILTCAADGTRFTHDLYRESIYSAMSTAQRLHLHARFAAALERRHERGGTVFAAEIAHHCTAALPHTITPALLWARRAAQIDAERYAFTDAAAHLGRVRTAALGAGAVLGDTDHIDLLTAEADHRLRAGDTATARDLLDTAWQRARHTGEPDLIGAVALGIDRIGARFAMPRTDLIDRLEQAHHALAGTATATEAQVTAALARQLQHSVPADRPRAAPLAEHAIAVARHVGDPATLAGCLLAQHDVLWTPGTATRRAEIAGEIGELARQAHDPERQTQALLLTATAQLETANPAFRATLHAYDHAARQLRQPRHDYNLHIRRAALALLDGDLAAGEQLSAEAAALGEAVGDADAGNVRMSQRLEIVRARGDAAQLRDTAAEAVSWWVGAPAHAHAVAAGFYARAGDLDLARRELDTVLALPDWRTDRSYLWSVFVGELATAAVALDDRPLCRQLLGDLLPLSETCAVNAALVAFMGAHAHRIGSLHAALAEPVPARQWLGRAAELHRRLGARGWQAESHAAIAALDTRPRQQPPPRHRDSEVPLRRIGDMWQAEYHGRTAFLRDCKGLHDLAALLAAPGVDHPALTLAGAAAADAGRADPVLDRTALAAYRRRLAALEQELADADDGNDLGRRHAVTDEREQLLTQLRQATRPDGDSRPLGASAAERARKAVTARIRDAISRIREALPELAAHLDRTVRTGNTCRYDPR</sequence>
<evidence type="ECO:0000313" key="5">
    <source>
        <dbReference type="EMBL" id="GIG08621.1"/>
    </source>
</evidence>
<protein>
    <recommendedName>
        <fullName evidence="4">Orc1-like AAA ATPase domain-containing protein</fullName>
    </recommendedName>
</protein>
<dbReference type="InterPro" id="IPR041664">
    <property type="entry name" value="AAA_16"/>
</dbReference>
<gene>
    <name evidence="5" type="ORF">Cco03nite_53210</name>
</gene>
<evidence type="ECO:0000259" key="4">
    <source>
        <dbReference type="Pfam" id="PF13191"/>
    </source>
</evidence>
<dbReference type="Gene3D" id="3.40.50.300">
    <property type="entry name" value="P-loop containing nucleotide triphosphate hydrolases"/>
    <property type="match status" value="1"/>
</dbReference>
<dbReference type="GO" id="GO:0005737">
    <property type="term" value="C:cytoplasm"/>
    <property type="evidence" value="ECO:0007669"/>
    <property type="project" value="TreeGrafter"/>
</dbReference>
<dbReference type="InterPro" id="IPR027417">
    <property type="entry name" value="P-loop_NTPase"/>
</dbReference>
<reference evidence="5 6" key="1">
    <citation type="submission" date="2021-01" db="EMBL/GenBank/DDBJ databases">
        <title>Whole genome shotgun sequence of Catellatospora coxensis NBRC 107359.</title>
        <authorList>
            <person name="Komaki H."/>
            <person name="Tamura T."/>
        </authorList>
    </citation>
    <scope>NUCLEOTIDE SEQUENCE [LARGE SCALE GENOMIC DNA]</scope>
    <source>
        <strain evidence="5 6">NBRC 107359</strain>
    </source>
</reference>
<dbReference type="Proteomes" id="UP000630887">
    <property type="component" value="Unassembled WGS sequence"/>
</dbReference>
<dbReference type="Pfam" id="PF13191">
    <property type="entry name" value="AAA_16"/>
    <property type="match status" value="1"/>
</dbReference>
<keyword evidence="6" id="KW-1185">Reference proteome</keyword>
<evidence type="ECO:0000256" key="2">
    <source>
        <dbReference type="ARBA" id="ARBA00022840"/>
    </source>
</evidence>
<dbReference type="GO" id="GO:0004016">
    <property type="term" value="F:adenylate cyclase activity"/>
    <property type="evidence" value="ECO:0007669"/>
    <property type="project" value="TreeGrafter"/>
</dbReference>
<keyword evidence="2" id="KW-0067">ATP-binding</keyword>
<feature type="region of interest" description="Disordered" evidence="3">
    <location>
        <begin position="956"/>
        <end position="977"/>
    </location>
</feature>
<evidence type="ECO:0000313" key="6">
    <source>
        <dbReference type="Proteomes" id="UP000630887"/>
    </source>
</evidence>
<accession>A0A8J3PB79</accession>
<dbReference type="PANTHER" id="PTHR16305:SF35">
    <property type="entry name" value="TRANSCRIPTIONAL ACTIVATOR DOMAIN"/>
    <property type="match status" value="1"/>
</dbReference>
<organism evidence="5 6">
    <name type="scientific">Catellatospora coxensis</name>
    <dbReference type="NCBI Taxonomy" id="310354"/>
    <lineage>
        <taxon>Bacteria</taxon>
        <taxon>Bacillati</taxon>
        <taxon>Actinomycetota</taxon>
        <taxon>Actinomycetes</taxon>
        <taxon>Micromonosporales</taxon>
        <taxon>Micromonosporaceae</taxon>
        <taxon>Catellatospora</taxon>
    </lineage>
</organism>
<dbReference type="RefSeq" id="WP_203694933.1">
    <property type="nucleotide sequence ID" value="NZ_BAAALC010000001.1"/>
</dbReference>
<dbReference type="PANTHER" id="PTHR16305">
    <property type="entry name" value="TESTICULAR SOLUBLE ADENYLYL CYCLASE"/>
    <property type="match status" value="1"/>
</dbReference>